<dbReference type="EC" id="2.1.1.348" evidence="1"/>
<evidence type="ECO:0000313" key="9">
    <source>
        <dbReference type="Proteomes" id="UP000076532"/>
    </source>
</evidence>
<feature type="region of interest" description="Disordered" evidence="7">
    <location>
        <begin position="111"/>
        <end position="136"/>
    </location>
</feature>
<dbReference type="STRING" id="436010.A0A166N304"/>
<dbReference type="PANTHER" id="PTHR12829">
    <property type="entry name" value="N6-ADENOSINE-METHYLTRANSFERASE"/>
    <property type="match status" value="1"/>
</dbReference>
<dbReference type="PANTHER" id="PTHR12829:SF7">
    <property type="entry name" value="N6-ADENOSINE-METHYLTRANSFERASE CATALYTIC SUBUNIT"/>
    <property type="match status" value="1"/>
</dbReference>
<dbReference type="OrthoDB" id="10262526at2759"/>
<dbReference type="PROSITE" id="PS51143">
    <property type="entry name" value="MT_A70"/>
    <property type="match status" value="1"/>
</dbReference>
<evidence type="ECO:0000256" key="1">
    <source>
        <dbReference type="ARBA" id="ARBA00012160"/>
    </source>
</evidence>
<dbReference type="Proteomes" id="UP000076532">
    <property type="component" value="Unassembled WGS sequence"/>
</dbReference>
<protein>
    <recommendedName>
        <fullName evidence="1">mRNA m(6)A methyltransferase</fullName>
        <ecNumber evidence="1">2.1.1.348</ecNumber>
    </recommendedName>
</protein>
<evidence type="ECO:0000256" key="7">
    <source>
        <dbReference type="SAM" id="MobiDB-lite"/>
    </source>
</evidence>
<comment type="catalytic activity">
    <reaction evidence="5">
        <text>an adenosine in mRNA + S-adenosyl-L-methionine = an N(6)-methyladenosine in mRNA + S-adenosyl-L-homocysteine + H(+)</text>
        <dbReference type="Rhea" id="RHEA:55584"/>
        <dbReference type="Rhea" id="RHEA-COMP:12414"/>
        <dbReference type="Rhea" id="RHEA-COMP:12417"/>
        <dbReference type="ChEBI" id="CHEBI:15378"/>
        <dbReference type="ChEBI" id="CHEBI:57856"/>
        <dbReference type="ChEBI" id="CHEBI:59789"/>
        <dbReference type="ChEBI" id="CHEBI:74411"/>
        <dbReference type="ChEBI" id="CHEBI:74449"/>
        <dbReference type="EC" id="2.1.1.348"/>
    </reaction>
</comment>
<organism evidence="8 9">
    <name type="scientific">Athelia psychrophila</name>
    <dbReference type="NCBI Taxonomy" id="1759441"/>
    <lineage>
        <taxon>Eukaryota</taxon>
        <taxon>Fungi</taxon>
        <taxon>Dikarya</taxon>
        <taxon>Basidiomycota</taxon>
        <taxon>Agaricomycotina</taxon>
        <taxon>Agaricomycetes</taxon>
        <taxon>Agaricomycetidae</taxon>
        <taxon>Atheliales</taxon>
        <taxon>Atheliaceae</taxon>
        <taxon>Athelia</taxon>
    </lineage>
</organism>
<evidence type="ECO:0000256" key="2">
    <source>
        <dbReference type="ARBA" id="ARBA00022603"/>
    </source>
</evidence>
<feature type="compositionally biased region" description="Acidic residues" evidence="7">
    <location>
        <begin position="116"/>
        <end position="130"/>
    </location>
</feature>
<keyword evidence="9" id="KW-1185">Reference proteome</keyword>
<evidence type="ECO:0000313" key="8">
    <source>
        <dbReference type="EMBL" id="KZP24598.1"/>
    </source>
</evidence>
<proteinExistence type="inferred from homology"/>
<evidence type="ECO:0000256" key="5">
    <source>
        <dbReference type="ARBA" id="ARBA00048957"/>
    </source>
</evidence>
<evidence type="ECO:0000256" key="3">
    <source>
        <dbReference type="ARBA" id="ARBA00022679"/>
    </source>
</evidence>
<feature type="region of interest" description="Disordered" evidence="7">
    <location>
        <begin position="245"/>
        <end position="264"/>
    </location>
</feature>
<dbReference type="GO" id="GO:0032259">
    <property type="term" value="P:methylation"/>
    <property type="evidence" value="ECO:0007669"/>
    <property type="project" value="UniProtKB-KW"/>
</dbReference>
<evidence type="ECO:0000256" key="4">
    <source>
        <dbReference type="ARBA" id="ARBA00022691"/>
    </source>
</evidence>
<keyword evidence="2" id="KW-0489">Methyltransferase</keyword>
<dbReference type="InterPro" id="IPR029063">
    <property type="entry name" value="SAM-dependent_MTases_sf"/>
</dbReference>
<dbReference type="GO" id="GO:0036396">
    <property type="term" value="C:RNA N6-methyladenosine methyltransferase complex"/>
    <property type="evidence" value="ECO:0007669"/>
    <property type="project" value="TreeGrafter"/>
</dbReference>
<dbReference type="GO" id="GO:0005634">
    <property type="term" value="C:nucleus"/>
    <property type="evidence" value="ECO:0007669"/>
    <property type="project" value="TreeGrafter"/>
</dbReference>
<dbReference type="EMBL" id="KV417525">
    <property type="protein sequence ID" value="KZP24598.1"/>
    <property type="molecule type" value="Genomic_DNA"/>
</dbReference>
<evidence type="ECO:0000256" key="6">
    <source>
        <dbReference type="PROSITE-ProRule" id="PRU00489"/>
    </source>
</evidence>
<dbReference type="SUPFAM" id="SSF53335">
    <property type="entry name" value="S-adenosyl-L-methionine-dependent methyltransferases"/>
    <property type="match status" value="1"/>
</dbReference>
<sequence length="538" mass="59208">MSDEQLRLLASKTIHGLFGSGQLSTPISAMALLSRVIAAGPPAGLFPESLVPIPRFRLFELPKFEDILDGLAQQWEHGTLSVVREGGETTVMDVRLGAGAQGLDLAPRKRKRVVDEDADSAASDEEDGDSLEAGSTTLGSLSRELKEVYAILQKSTAKGRLLAEQFRSQNSGFEPICAQITKDDCAAHRRLSPASSAASPICDGIHFRPLIRPHTDSGLGHCSYLNTCYSEPTYAQSPSIPPFPSNNTRQGAASLPSGLGAGGRGKEKAPCRYLHYEVDLDEKDAASWGGAKEEKAVVRKPYRIGIGMGPDGRNMQMLPPQWVNCDLRRFDYSVLGKFHVIMADPPWDIHMSLPYGTMTDDEMRAMPIPALQDEGLLFLWVTGRAMEIGRECLRVWGYTRVDEVVWVKTNQLQRVIRTGRTGHWLNHTKEHMLVGVKTHTDAAGNLKFPAWANRGLDTDVIVSEVRETSRKPDEAYGMIERMCPGGRKIEIFGRKHNTRPGWLTLGNQLGADQIYEEDLAARIQARYPERVAGLPAGG</sequence>
<accession>A0A166N304</accession>
<dbReference type="GO" id="GO:0001734">
    <property type="term" value="F:mRNA m(6)A methyltransferase activity"/>
    <property type="evidence" value="ECO:0007669"/>
    <property type="project" value="UniProtKB-EC"/>
</dbReference>
<comment type="similarity">
    <text evidence="6">Belongs to the MT-A70-like family.</text>
</comment>
<name>A0A166N304_9AGAM</name>
<dbReference type="Pfam" id="PF05063">
    <property type="entry name" value="MT-A70"/>
    <property type="match status" value="1"/>
</dbReference>
<reference evidence="8 9" key="1">
    <citation type="journal article" date="2016" name="Mol. Biol. Evol.">
        <title>Comparative Genomics of Early-Diverging Mushroom-Forming Fungi Provides Insights into the Origins of Lignocellulose Decay Capabilities.</title>
        <authorList>
            <person name="Nagy L.G."/>
            <person name="Riley R."/>
            <person name="Tritt A."/>
            <person name="Adam C."/>
            <person name="Daum C."/>
            <person name="Floudas D."/>
            <person name="Sun H."/>
            <person name="Yadav J.S."/>
            <person name="Pangilinan J."/>
            <person name="Larsson K.H."/>
            <person name="Matsuura K."/>
            <person name="Barry K."/>
            <person name="Labutti K."/>
            <person name="Kuo R."/>
            <person name="Ohm R.A."/>
            <person name="Bhattacharya S.S."/>
            <person name="Shirouzu T."/>
            <person name="Yoshinaga Y."/>
            <person name="Martin F.M."/>
            <person name="Grigoriev I.V."/>
            <person name="Hibbett D.S."/>
        </authorList>
    </citation>
    <scope>NUCLEOTIDE SEQUENCE [LARGE SCALE GENOMIC DNA]</scope>
    <source>
        <strain evidence="8 9">CBS 109695</strain>
    </source>
</reference>
<feature type="non-terminal residue" evidence="8">
    <location>
        <position position="538"/>
    </location>
</feature>
<keyword evidence="4" id="KW-0949">S-adenosyl-L-methionine</keyword>
<keyword evidence="3" id="KW-0808">Transferase</keyword>
<dbReference type="AlphaFoldDB" id="A0A166N304"/>
<gene>
    <name evidence="8" type="ORF">FIBSPDRAFT_821886</name>
</gene>
<dbReference type="InterPro" id="IPR007757">
    <property type="entry name" value="MT-A70-like"/>
</dbReference>